<reference evidence="3" key="1">
    <citation type="journal article" date="2019" name="Int. J. Syst. Evol. Microbiol.">
        <title>The Global Catalogue of Microorganisms (GCM) 10K type strain sequencing project: providing services to taxonomists for standard genome sequencing and annotation.</title>
        <authorList>
            <consortium name="The Broad Institute Genomics Platform"/>
            <consortium name="The Broad Institute Genome Sequencing Center for Infectious Disease"/>
            <person name="Wu L."/>
            <person name="Ma J."/>
        </authorList>
    </citation>
    <scope>NUCLEOTIDE SEQUENCE [LARGE SCALE GENOMIC DNA]</scope>
    <source>
        <strain evidence="3">CGMCC 1.12989</strain>
    </source>
</reference>
<feature type="signal peptide" evidence="1">
    <location>
        <begin position="1"/>
        <end position="30"/>
    </location>
</feature>
<gene>
    <name evidence="2" type="ORF">ACFO0A_05470</name>
</gene>
<keyword evidence="3" id="KW-1185">Reference proteome</keyword>
<evidence type="ECO:0000256" key="1">
    <source>
        <dbReference type="SAM" id="SignalP"/>
    </source>
</evidence>
<dbReference type="EMBL" id="JBHSDR010000003">
    <property type="protein sequence ID" value="MFC4294506.1"/>
    <property type="molecule type" value="Genomic_DNA"/>
</dbReference>
<keyword evidence="1" id="KW-0732">Signal</keyword>
<accession>A0ABV8RQE6</accession>
<organism evidence="2 3">
    <name type="scientific">Novosphingobium tardum</name>
    <dbReference type="NCBI Taxonomy" id="1538021"/>
    <lineage>
        <taxon>Bacteria</taxon>
        <taxon>Pseudomonadati</taxon>
        <taxon>Pseudomonadota</taxon>
        <taxon>Alphaproteobacteria</taxon>
        <taxon>Sphingomonadales</taxon>
        <taxon>Sphingomonadaceae</taxon>
        <taxon>Novosphingobium</taxon>
    </lineage>
</organism>
<evidence type="ECO:0000313" key="3">
    <source>
        <dbReference type="Proteomes" id="UP001595828"/>
    </source>
</evidence>
<dbReference type="InterPro" id="IPR010239">
    <property type="entry name" value="CHP02001"/>
</dbReference>
<comment type="caution">
    <text evidence="2">The sequence shown here is derived from an EMBL/GenBank/DDBJ whole genome shotgun (WGS) entry which is preliminary data.</text>
</comment>
<proteinExistence type="predicted"/>
<feature type="chain" id="PRO_5047224819" evidence="1">
    <location>
        <begin position="31"/>
        <end position="255"/>
    </location>
</feature>
<dbReference type="Pfam" id="PF09694">
    <property type="entry name" value="Gcw_chp"/>
    <property type="match status" value="1"/>
</dbReference>
<evidence type="ECO:0000313" key="2">
    <source>
        <dbReference type="EMBL" id="MFC4294506.1"/>
    </source>
</evidence>
<dbReference type="NCBIfam" id="TIGR02001">
    <property type="entry name" value="gcw_chp"/>
    <property type="match status" value="1"/>
</dbReference>
<dbReference type="RefSeq" id="WP_379537955.1">
    <property type="nucleotide sequence ID" value="NZ_JBHSDR010000003.1"/>
</dbReference>
<dbReference type="Proteomes" id="UP001595828">
    <property type="component" value="Unassembled WGS sequence"/>
</dbReference>
<protein>
    <submittedName>
        <fullName evidence="2">TorF family putative porin</fullName>
    </submittedName>
</protein>
<sequence length="255" mass="26216">MRTSNTGLNARLIAATMLAGLAFVSSPAFADETDPPSDFTFSGYVQGVSDYRFRGLSLSGGDPAIQGSINLNHSSGFYVGTWASSLEQDAADVYGSTELDLYGGWTGEVTSGLTADVGLLYYVYPAGGSGKGNYFEPYASLTGAVGPATAKVGVAYAPSQDSLGNDDNLYVYGELGAGIPNTPISLAAHLGYADGVQSPDRLTGKGTGGGFDYSLGATYNITPKFSVGASYVGVDGNKIDSFSDDTVVATVKLAF</sequence>
<name>A0ABV8RQE6_9SPHN</name>